<keyword evidence="4 7" id="KW-0597">Phosphoprotein</keyword>
<evidence type="ECO:0000313" key="12">
    <source>
        <dbReference type="Proteomes" id="UP000035762"/>
    </source>
</evidence>
<keyword evidence="12" id="KW-1185">Reference proteome</keyword>
<gene>
    <name evidence="7 11" type="primary">pncB</name>
    <name evidence="11" type="ORF">BN961_01128</name>
</gene>
<dbReference type="SUPFAM" id="SSF54675">
    <property type="entry name" value="Nicotinate/Quinolinate PRTase N-terminal domain-like"/>
    <property type="match status" value="1"/>
</dbReference>
<dbReference type="Proteomes" id="UP000035762">
    <property type="component" value="Unassembled WGS sequence"/>
</dbReference>
<dbReference type="PIRSF" id="PIRSF000484">
    <property type="entry name" value="NAPRT"/>
    <property type="match status" value="1"/>
</dbReference>
<dbReference type="Gene3D" id="3.20.140.10">
    <property type="entry name" value="nicotinate phosphoribosyltransferase"/>
    <property type="match status" value="1"/>
</dbReference>
<dbReference type="InterPro" id="IPR041525">
    <property type="entry name" value="N/Namide_PRibTrfase"/>
</dbReference>
<dbReference type="STRING" id="1035.BN961_01128"/>
<comment type="similarity">
    <text evidence="2 7 8">Belongs to the NAPRTase family.</text>
</comment>
<dbReference type="GO" id="GO:0004516">
    <property type="term" value="F:nicotinate phosphoribosyltransferase activity"/>
    <property type="evidence" value="ECO:0007669"/>
    <property type="project" value="UniProtKB-UniRule"/>
</dbReference>
<dbReference type="InterPro" id="IPR007229">
    <property type="entry name" value="Nic_PRibTrfase-Fam"/>
</dbReference>
<keyword evidence="5 7" id="KW-0436">Ligase</keyword>
<dbReference type="SUPFAM" id="SSF51690">
    <property type="entry name" value="Nicotinate/Quinolinate PRTase C-terminal domain-like"/>
    <property type="match status" value="1"/>
</dbReference>
<comment type="function">
    <text evidence="7 8">Catalyzes the synthesis of beta-nicotinate D-ribonucleotide from nicotinate and 5-phospho-D-ribose 1-phosphate at the expense of ATP.</text>
</comment>
<evidence type="ECO:0000256" key="7">
    <source>
        <dbReference type="HAMAP-Rule" id="MF_00570"/>
    </source>
</evidence>
<dbReference type="NCBIfam" id="NF003704">
    <property type="entry name" value="PRK05321.1"/>
    <property type="match status" value="1"/>
</dbReference>
<proteinExistence type="inferred from homology"/>
<evidence type="ECO:0000259" key="9">
    <source>
        <dbReference type="Pfam" id="PF04095"/>
    </source>
</evidence>
<feature type="modified residue" description="Phosphohistidine; by autocatalysis" evidence="7">
    <location>
        <position position="252"/>
    </location>
</feature>
<keyword evidence="11" id="KW-0328">Glycosyltransferase</keyword>
<dbReference type="PANTHER" id="PTHR11098">
    <property type="entry name" value="NICOTINATE PHOSPHORIBOSYLTRANSFERASE"/>
    <property type="match status" value="1"/>
</dbReference>
<dbReference type="InterPro" id="IPR040727">
    <property type="entry name" value="NAPRTase_N"/>
</dbReference>
<dbReference type="NCBIfam" id="TIGR01514">
    <property type="entry name" value="NAPRTase"/>
    <property type="match status" value="1"/>
</dbReference>
<dbReference type="UniPathway" id="UPA00253">
    <property type="reaction ID" value="UER00457"/>
</dbReference>
<name>A0A090MN71_AFIFE</name>
<comment type="catalytic activity">
    <reaction evidence="7 8">
        <text>5-phospho-alpha-D-ribose 1-diphosphate + nicotinate + ATP + H2O = nicotinate beta-D-ribonucleotide + ADP + phosphate + diphosphate</text>
        <dbReference type="Rhea" id="RHEA:36163"/>
        <dbReference type="ChEBI" id="CHEBI:15377"/>
        <dbReference type="ChEBI" id="CHEBI:30616"/>
        <dbReference type="ChEBI" id="CHEBI:32544"/>
        <dbReference type="ChEBI" id="CHEBI:33019"/>
        <dbReference type="ChEBI" id="CHEBI:43474"/>
        <dbReference type="ChEBI" id="CHEBI:57502"/>
        <dbReference type="ChEBI" id="CHEBI:58017"/>
        <dbReference type="ChEBI" id="CHEBI:456216"/>
        <dbReference type="EC" id="6.3.4.21"/>
    </reaction>
</comment>
<keyword evidence="6 7" id="KW-0662">Pyridine nucleotide biosynthesis</keyword>
<dbReference type="HAMAP" id="MF_00570">
    <property type="entry name" value="NAPRTase"/>
    <property type="match status" value="1"/>
</dbReference>
<evidence type="ECO:0000256" key="5">
    <source>
        <dbReference type="ARBA" id="ARBA00022598"/>
    </source>
</evidence>
<evidence type="ECO:0000256" key="8">
    <source>
        <dbReference type="RuleBase" id="RU003838"/>
    </source>
</evidence>
<evidence type="ECO:0000256" key="6">
    <source>
        <dbReference type="ARBA" id="ARBA00022642"/>
    </source>
</evidence>
<sequence length="444" mass="50739">MRRLGGYDRAMTVTDIATRTYNHGWRLDPIVRSLLDTDFYKFLMLQMIRKLYPDEQVTFSVINRTRRVRLGEIIDEKELRAQLDHARSVRFSRKELIWLAGNTFYGKTQMFAPDFINWLSTFQLPDYELRAVDGQYELHFHGPWTHTTMWEIPALAIINELRSRQAVKGQGRFSLDVLYARAKAKLWTKVERLKALDGLRLSDFGTRRRHGFLWQRWCVEALKEGLGPAFNGTSNVLLAMDNDLEAIGTNAHELPMVAAALASSDEELRRAPYLILDQWRHTYDGNLLIALPDTFGTEAFLRDAPDWVADWTGFRPDSAPPIPAGEGIIRWWKDRGRDPREKLLIFSDGMDVDSIEQTYRHFAGRVRTSFGWGTNLTNDFVGCSPDGTADLDPISLVCKVTSVNGRPAVKLSDNPEKATGSPDEIVRYLRVFGDAGRVRTAVRV</sequence>
<evidence type="ECO:0000256" key="4">
    <source>
        <dbReference type="ARBA" id="ARBA00022553"/>
    </source>
</evidence>
<evidence type="ECO:0000256" key="3">
    <source>
        <dbReference type="ARBA" id="ARBA00013236"/>
    </source>
</evidence>
<feature type="domain" description="Nicotinate phosphoribosyltransferase N-terminal" evidence="10">
    <location>
        <begin position="35"/>
        <end position="159"/>
    </location>
</feature>
<evidence type="ECO:0000256" key="2">
    <source>
        <dbReference type="ARBA" id="ARBA00010897"/>
    </source>
</evidence>
<evidence type="ECO:0000313" key="11">
    <source>
        <dbReference type="EMBL" id="CEG07727.1"/>
    </source>
</evidence>
<dbReference type="PANTHER" id="PTHR11098:SF1">
    <property type="entry name" value="NICOTINATE PHOSPHORIBOSYLTRANSFERASE"/>
    <property type="match status" value="1"/>
</dbReference>
<feature type="domain" description="Nicotinate/nicotinamide phosphoribosyltransferase" evidence="9">
    <location>
        <begin position="200"/>
        <end position="430"/>
    </location>
</feature>
<comment type="PTM">
    <text evidence="7 8">Transiently phosphorylated on a His residue during the reaction cycle. Phosphorylation strongly increases the affinity for substrates and increases the rate of nicotinate D-ribonucleotide production. Dephosphorylation regenerates the low-affinity form of the enzyme, leading to product release.</text>
</comment>
<dbReference type="GO" id="GO:0034355">
    <property type="term" value="P:NAD+ biosynthetic process via the salvage pathway"/>
    <property type="evidence" value="ECO:0007669"/>
    <property type="project" value="TreeGrafter"/>
</dbReference>
<keyword evidence="11" id="KW-0808">Transferase</keyword>
<comment type="pathway">
    <text evidence="1 7 8">Cofactor biosynthesis; NAD(+) biosynthesis; nicotinate D-ribonucleotide from nicotinate: step 1/1.</text>
</comment>
<dbReference type="EMBL" id="CCAZ020000001">
    <property type="protein sequence ID" value="CEG07727.1"/>
    <property type="molecule type" value="Genomic_DNA"/>
</dbReference>
<accession>A0A090MN71</accession>
<comment type="caution">
    <text evidence="11">The sequence shown here is derived from an EMBL/GenBank/DDBJ whole genome shotgun (WGS) entry which is preliminary data.</text>
</comment>
<organism evidence="11 12">
    <name type="scientific">Afipia felis</name>
    <name type="common">Cat scratch disease bacillus</name>
    <dbReference type="NCBI Taxonomy" id="1035"/>
    <lineage>
        <taxon>Bacteria</taxon>
        <taxon>Pseudomonadati</taxon>
        <taxon>Pseudomonadota</taxon>
        <taxon>Alphaproteobacteria</taxon>
        <taxon>Hyphomicrobiales</taxon>
        <taxon>Nitrobacteraceae</taxon>
        <taxon>Afipia</taxon>
    </lineage>
</organism>
<protein>
    <recommendedName>
        <fullName evidence="3 7">Nicotinate phosphoribosyltransferase</fullName>
        <shortName evidence="7">NAPRTase</shortName>
        <ecNumber evidence="3 7">6.3.4.21</ecNumber>
    </recommendedName>
</protein>
<dbReference type="Pfam" id="PF17767">
    <property type="entry name" value="NAPRTase_N"/>
    <property type="match status" value="1"/>
</dbReference>
<dbReference type="EC" id="6.3.4.21" evidence="3 7"/>
<evidence type="ECO:0000259" key="10">
    <source>
        <dbReference type="Pfam" id="PF17767"/>
    </source>
</evidence>
<dbReference type="GO" id="GO:0005829">
    <property type="term" value="C:cytosol"/>
    <property type="evidence" value="ECO:0007669"/>
    <property type="project" value="TreeGrafter"/>
</dbReference>
<dbReference type="GO" id="GO:0016757">
    <property type="term" value="F:glycosyltransferase activity"/>
    <property type="evidence" value="ECO:0007669"/>
    <property type="project" value="UniProtKB-KW"/>
</dbReference>
<reference evidence="11 12" key="1">
    <citation type="journal article" date="2014" name="Genome Announc.">
        <title>Genome Sequence of Afipia felis Strain 76713, Isolated in Hospital Water Using an Amoeba Co-Culture Procedure.</title>
        <authorList>
            <person name="Benamar S."/>
            <person name="La Scola B."/>
            <person name="Croce O."/>
        </authorList>
    </citation>
    <scope>NUCLEOTIDE SEQUENCE [LARGE SCALE GENOMIC DNA]</scope>
    <source>
        <strain evidence="11 12">76713</strain>
    </source>
</reference>
<dbReference type="InterPro" id="IPR036068">
    <property type="entry name" value="Nicotinate_pribotase-like_C"/>
</dbReference>
<dbReference type="AlphaFoldDB" id="A0A090MN71"/>
<dbReference type="Pfam" id="PF04095">
    <property type="entry name" value="NAPRTase"/>
    <property type="match status" value="1"/>
</dbReference>
<evidence type="ECO:0000256" key="1">
    <source>
        <dbReference type="ARBA" id="ARBA00004952"/>
    </source>
</evidence>
<dbReference type="InterPro" id="IPR006406">
    <property type="entry name" value="Nic_PRibTrfase"/>
</dbReference>